<dbReference type="InterPro" id="IPR000073">
    <property type="entry name" value="AB_hydrolase_1"/>
</dbReference>
<reference evidence="2" key="1">
    <citation type="submission" date="2020-01" db="EMBL/GenBank/DDBJ databases">
        <authorList>
            <person name="Meier V. D."/>
            <person name="Meier V D."/>
        </authorList>
    </citation>
    <scope>NUCLEOTIDE SEQUENCE</scope>
    <source>
        <strain evidence="2">HLG_WM_MAG_04</strain>
    </source>
</reference>
<evidence type="ECO:0000313" key="2">
    <source>
        <dbReference type="EMBL" id="CAA6815281.1"/>
    </source>
</evidence>
<dbReference type="PANTHER" id="PTHR12277:SF81">
    <property type="entry name" value="PROTEIN ABHD13"/>
    <property type="match status" value="1"/>
</dbReference>
<organism evidence="2">
    <name type="scientific">uncultured Sulfurovum sp</name>
    <dbReference type="NCBI Taxonomy" id="269237"/>
    <lineage>
        <taxon>Bacteria</taxon>
        <taxon>Pseudomonadati</taxon>
        <taxon>Campylobacterota</taxon>
        <taxon>Epsilonproteobacteria</taxon>
        <taxon>Campylobacterales</taxon>
        <taxon>Sulfurovaceae</taxon>
        <taxon>Sulfurovum</taxon>
        <taxon>environmental samples</taxon>
    </lineage>
</organism>
<dbReference type="SUPFAM" id="SSF53474">
    <property type="entry name" value="alpha/beta-Hydrolases"/>
    <property type="match status" value="1"/>
</dbReference>
<feature type="domain" description="AB hydrolase-1" evidence="1">
    <location>
        <begin position="59"/>
        <end position="160"/>
    </location>
</feature>
<dbReference type="EMBL" id="CACVAX010000043">
    <property type="protein sequence ID" value="CAA6815281.1"/>
    <property type="molecule type" value="Genomic_DNA"/>
</dbReference>
<dbReference type="InterPro" id="IPR029058">
    <property type="entry name" value="AB_hydrolase_fold"/>
</dbReference>
<dbReference type="Pfam" id="PF00561">
    <property type="entry name" value="Abhydrolase_1"/>
    <property type="match status" value="1"/>
</dbReference>
<dbReference type="GO" id="GO:0016787">
    <property type="term" value="F:hydrolase activity"/>
    <property type="evidence" value="ECO:0007669"/>
    <property type="project" value="UniProtKB-KW"/>
</dbReference>
<proteinExistence type="predicted"/>
<accession>A0A6S6T3C1</accession>
<dbReference type="Gene3D" id="3.40.50.1820">
    <property type="entry name" value="alpha/beta hydrolase"/>
    <property type="match status" value="1"/>
</dbReference>
<name>A0A6S6T3C1_9BACT</name>
<keyword evidence="2" id="KW-0378">Hydrolase</keyword>
<dbReference type="AlphaFoldDB" id="A0A6S6T3C1"/>
<sequence>MAKPLLMLYLMGGFLLYALQRDLLYSPSKQVAHDYQEKIVQSEGETLRIIVLNEGKENAILYFGGNNESVLSTAKRRADNLSDFTVYLVNYRGYGGSTGEPTEVGLYQDALVIYDTLKPEHKELYLLGRSLGSGVASYVASKREVKKVALVTPYDSVRSVAQSKYPMYPIDLILKDKFDSVENLSTAKHLKVLILMVEDDEIIPNEHSYALANSMLKKQVQVEVIHNQIHNSISKSKEYFDFLNHFFD</sequence>
<evidence type="ECO:0000259" key="1">
    <source>
        <dbReference type="Pfam" id="PF00561"/>
    </source>
</evidence>
<gene>
    <name evidence="2" type="ORF">HELGO_WM6812</name>
</gene>
<dbReference type="PANTHER" id="PTHR12277">
    <property type="entry name" value="ALPHA/BETA HYDROLASE DOMAIN-CONTAINING PROTEIN"/>
    <property type="match status" value="1"/>
</dbReference>
<protein>
    <submittedName>
        <fullName evidence="2">Alpha/beta hydrolase</fullName>
    </submittedName>
</protein>